<keyword evidence="2" id="KW-1185">Reference proteome</keyword>
<evidence type="ECO:0000313" key="1">
    <source>
        <dbReference type="EMBL" id="RGE85502.1"/>
    </source>
</evidence>
<dbReference type="EMBL" id="QVLX01000008">
    <property type="protein sequence ID" value="RGE85502.1"/>
    <property type="molecule type" value="Genomic_DNA"/>
</dbReference>
<proteinExistence type="predicted"/>
<accession>A0A3E3JZM8</accession>
<protein>
    <submittedName>
        <fullName evidence="1">Uncharacterized protein</fullName>
    </submittedName>
</protein>
<organism evidence="1 2">
    <name type="scientific">Sellimonas intestinalis</name>
    <dbReference type="NCBI Taxonomy" id="1653434"/>
    <lineage>
        <taxon>Bacteria</taxon>
        <taxon>Bacillati</taxon>
        <taxon>Bacillota</taxon>
        <taxon>Clostridia</taxon>
        <taxon>Lachnospirales</taxon>
        <taxon>Lachnospiraceae</taxon>
        <taxon>Sellimonas</taxon>
    </lineage>
</organism>
<comment type="caution">
    <text evidence="1">The sequence shown here is derived from an EMBL/GenBank/DDBJ whole genome shotgun (WGS) entry which is preliminary data.</text>
</comment>
<evidence type="ECO:0000313" key="2">
    <source>
        <dbReference type="Proteomes" id="UP000261080"/>
    </source>
</evidence>
<dbReference type="OrthoDB" id="2057799at2"/>
<sequence length="79" mass="9606">MSYSNQDTRDTTLKVVVYKYWEINDTIKKIEEEHNKINGTPTTLEINLYYSKLLIRYGKKPFKTVMFEYNQKKRKTTLY</sequence>
<dbReference type="AlphaFoldDB" id="A0A3E3JZM8"/>
<name>A0A3E3JZM8_9FIRM</name>
<dbReference type="Proteomes" id="UP000261080">
    <property type="component" value="Unassembled WGS sequence"/>
</dbReference>
<reference evidence="1 2" key="1">
    <citation type="submission" date="2018-08" db="EMBL/GenBank/DDBJ databases">
        <title>A genome reference for cultivated species of the human gut microbiota.</title>
        <authorList>
            <person name="Zou Y."/>
            <person name="Xue W."/>
            <person name="Luo G."/>
        </authorList>
    </citation>
    <scope>NUCLEOTIDE SEQUENCE [LARGE SCALE GENOMIC DNA]</scope>
    <source>
        <strain evidence="1 2">AF37-2AT</strain>
    </source>
</reference>
<gene>
    <name evidence="1" type="ORF">DW016_13325</name>
</gene>